<evidence type="ECO:0000313" key="3">
    <source>
        <dbReference type="WBParaSite" id="TCNE_0000905301-mRNA-1"/>
    </source>
</evidence>
<accession>A0A183UKN3</accession>
<protein>
    <submittedName>
        <fullName evidence="3">DUF1785 domain-containing protein</fullName>
    </submittedName>
</protein>
<evidence type="ECO:0000313" key="2">
    <source>
        <dbReference type="Proteomes" id="UP000050794"/>
    </source>
</evidence>
<proteinExistence type="predicted"/>
<reference evidence="3" key="1">
    <citation type="submission" date="2016-06" db="UniProtKB">
        <authorList>
            <consortium name="WormBaseParasite"/>
        </authorList>
    </citation>
    <scope>IDENTIFICATION</scope>
</reference>
<organism evidence="2 3">
    <name type="scientific">Toxocara canis</name>
    <name type="common">Canine roundworm</name>
    <dbReference type="NCBI Taxonomy" id="6265"/>
    <lineage>
        <taxon>Eukaryota</taxon>
        <taxon>Metazoa</taxon>
        <taxon>Ecdysozoa</taxon>
        <taxon>Nematoda</taxon>
        <taxon>Chromadorea</taxon>
        <taxon>Rhabditida</taxon>
        <taxon>Spirurina</taxon>
        <taxon>Ascaridomorpha</taxon>
        <taxon>Ascaridoidea</taxon>
        <taxon>Toxocaridae</taxon>
        <taxon>Toxocara</taxon>
    </lineage>
</organism>
<evidence type="ECO:0000313" key="1">
    <source>
        <dbReference type="EMBL" id="VDM40374.1"/>
    </source>
</evidence>
<dbReference type="EMBL" id="UYWY01020063">
    <property type="protein sequence ID" value="VDM40374.1"/>
    <property type="molecule type" value="Genomic_DNA"/>
</dbReference>
<gene>
    <name evidence="1" type="ORF">TCNE_LOCUS9053</name>
</gene>
<sequence length="93" mass="10596">MHDASYIVGAQSIWPGKIRLLRPAHVVARDWMYSNDGWYEAGFMFHDWKHRKIDEDGLLSPFTLTSHIGSAFFNVTQCNVLARLSAAPPDYSL</sequence>
<name>A0A183UKN3_TOXCA</name>
<dbReference type="Proteomes" id="UP000050794">
    <property type="component" value="Unassembled WGS sequence"/>
</dbReference>
<dbReference type="WBParaSite" id="TCNE_0000905301-mRNA-1">
    <property type="protein sequence ID" value="TCNE_0000905301-mRNA-1"/>
    <property type="gene ID" value="TCNE_0000905301"/>
</dbReference>
<dbReference type="AlphaFoldDB" id="A0A183UKN3"/>
<keyword evidence="2" id="KW-1185">Reference proteome</keyword>
<reference evidence="1 2" key="2">
    <citation type="submission" date="2018-11" db="EMBL/GenBank/DDBJ databases">
        <authorList>
            <consortium name="Pathogen Informatics"/>
        </authorList>
    </citation>
    <scope>NUCLEOTIDE SEQUENCE [LARGE SCALE GENOMIC DNA]</scope>
</reference>